<dbReference type="PANTHER" id="PTHR47372:SF11">
    <property type="entry name" value="RE19971P"/>
    <property type="match status" value="1"/>
</dbReference>
<evidence type="ECO:0000256" key="1">
    <source>
        <dbReference type="SAM" id="MobiDB-lite"/>
    </source>
</evidence>
<accession>A0A444ZRI0</accession>
<dbReference type="OrthoDB" id="756017at2759"/>
<comment type="caution">
    <text evidence="2">The sequence shown here is derived from an EMBL/GenBank/DDBJ whole genome shotgun (WGS) entry which is preliminary data.</text>
</comment>
<reference evidence="2 3" key="1">
    <citation type="submission" date="2019-01" db="EMBL/GenBank/DDBJ databases">
        <title>Sequencing of cultivated peanut Arachis hypogaea provides insights into genome evolution and oil improvement.</title>
        <authorList>
            <person name="Chen X."/>
        </authorList>
    </citation>
    <scope>NUCLEOTIDE SEQUENCE [LARGE SCALE GENOMIC DNA]</scope>
    <source>
        <strain evidence="3">cv. Fuhuasheng</strain>
        <tissue evidence="2">Leaves</tissue>
    </source>
</reference>
<dbReference type="Proteomes" id="UP000289738">
    <property type="component" value="Chromosome B04"/>
</dbReference>
<protein>
    <submittedName>
        <fullName evidence="2">Uncharacterized protein</fullName>
    </submittedName>
</protein>
<organism evidence="2 3">
    <name type="scientific">Arachis hypogaea</name>
    <name type="common">Peanut</name>
    <dbReference type="NCBI Taxonomy" id="3818"/>
    <lineage>
        <taxon>Eukaryota</taxon>
        <taxon>Viridiplantae</taxon>
        <taxon>Streptophyta</taxon>
        <taxon>Embryophyta</taxon>
        <taxon>Tracheophyta</taxon>
        <taxon>Spermatophyta</taxon>
        <taxon>Magnoliopsida</taxon>
        <taxon>eudicotyledons</taxon>
        <taxon>Gunneridae</taxon>
        <taxon>Pentapetalae</taxon>
        <taxon>rosids</taxon>
        <taxon>fabids</taxon>
        <taxon>Fabales</taxon>
        <taxon>Fabaceae</taxon>
        <taxon>Papilionoideae</taxon>
        <taxon>50 kb inversion clade</taxon>
        <taxon>dalbergioids sensu lato</taxon>
        <taxon>Dalbergieae</taxon>
        <taxon>Pterocarpus clade</taxon>
        <taxon>Arachis</taxon>
    </lineage>
</organism>
<dbReference type="EMBL" id="SDMP01000014">
    <property type="protein sequence ID" value="RYR16704.1"/>
    <property type="molecule type" value="Genomic_DNA"/>
</dbReference>
<feature type="compositionally biased region" description="Basic and acidic residues" evidence="1">
    <location>
        <begin position="164"/>
        <end position="177"/>
    </location>
</feature>
<name>A0A444ZRI0_ARAHY</name>
<proteinExistence type="predicted"/>
<feature type="region of interest" description="Disordered" evidence="1">
    <location>
        <begin position="150"/>
        <end position="177"/>
    </location>
</feature>
<feature type="region of interest" description="Disordered" evidence="1">
    <location>
        <begin position="40"/>
        <end position="61"/>
    </location>
</feature>
<gene>
    <name evidence="2" type="ORF">Ahy_B04g073738</name>
</gene>
<sequence>MAGRIKSLVSSLPKFGHAGATIARARVWNPRVFAAVTPRPIQVPPHNNKAEGTAPGTDGMTRQETTETVFNSMNDTTQQDKSYSTAEHVAHRAVDKAGEMANQVSQTAQNISEKAKQTMQEAWDTTKSTANRAAAHTITDKAKQTMQDAWASTRNSANRAADSVLEKAQDSADAVKENAEAIRRNIKKN</sequence>
<dbReference type="PANTHER" id="PTHR47372">
    <property type="entry name" value="DAUER UP-REGULATED-RELATED"/>
    <property type="match status" value="1"/>
</dbReference>
<evidence type="ECO:0000313" key="2">
    <source>
        <dbReference type="EMBL" id="RYR16704.1"/>
    </source>
</evidence>
<dbReference type="Gramene" id="arahy.Tifrunner.gnm2.ann2.Ah14g431000.1">
    <property type="protein sequence ID" value="arahy.Tifrunner.gnm2.ann2.Ah14g431000.1-CDS"/>
    <property type="gene ID" value="arahy.Tifrunner.gnm2.ann2.Ah14g431000"/>
</dbReference>
<dbReference type="Gene3D" id="1.20.120.20">
    <property type="entry name" value="Apolipoprotein"/>
    <property type="match status" value="1"/>
</dbReference>
<evidence type="ECO:0000313" key="3">
    <source>
        <dbReference type="Proteomes" id="UP000289738"/>
    </source>
</evidence>
<dbReference type="SMR" id="A0A444ZRI0"/>
<dbReference type="STRING" id="3818.A0A444ZRI0"/>
<keyword evidence="3" id="KW-1185">Reference proteome</keyword>
<dbReference type="AlphaFoldDB" id="A0A444ZRI0"/>